<dbReference type="PANTHER" id="PTHR46066:SF2">
    <property type="entry name" value="CHITINASE DOMAIN-CONTAINING PROTEIN 1"/>
    <property type="match status" value="1"/>
</dbReference>
<dbReference type="PANTHER" id="PTHR46066">
    <property type="entry name" value="CHITINASE DOMAIN-CONTAINING PROTEIN 1 FAMILY MEMBER"/>
    <property type="match status" value="1"/>
</dbReference>
<dbReference type="InterPro" id="IPR011583">
    <property type="entry name" value="Chitinase_II/V-like_cat"/>
</dbReference>
<dbReference type="PROSITE" id="PS51910">
    <property type="entry name" value="GH18_2"/>
    <property type="match status" value="1"/>
</dbReference>
<evidence type="ECO:0000313" key="3">
    <source>
        <dbReference type="Proteomes" id="UP000177141"/>
    </source>
</evidence>
<gene>
    <name evidence="2" type="ORF">A3A93_05495</name>
</gene>
<accession>A0A1F7IZ77</accession>
<dbReference type="Gene3D" id="3.20.20.80">
    <property type="entry name" value="Glycosidases"/>
    <property type="match status" value="1"/>
</dbReference>
<name>A0A1F7IZ77_9BACT</name>
<dbReference type="GO" id="GO:0008061">
    <property type="term" value="F:chitin binding"/>
    <property type="evidence" value="ECO:0007669"/>
    <property type="project" value="InterPro"/>
</dbReference>
<dbReference type="SMART" id="SM00636">
    <property type="entry name" value="Glyco_18"/>
    <property type="match status" value="1"/>
</dbReference>
<dbReference type="InterPro" id="IPR017853">
    <property type="entry name" value="GH"/>
</dbReference>
<dbReference type="InterPro" id="IPR001223">
    <property type="entry name" value="Glyco_hydro18_cat"/>
</dbReference>
<dbReference type="Proteomes" id="UP000177141">
    <property type="component" value="Unassembled WGS sequence"/>
</dbReference>
<feature type="domain" description="GH18" evidence="1">
    <location>
        <begin position="55"/>
        <end position="377"/>
    </location>
</feature>
<dbReference type="Gene3D" id="3.10.50.10">
    <property type="match status" value="1"/>
</dbReference>
<dbReference type="InterPro" id="IPR029070">
    <property type="entry name" value="Chitinase_insertion_sf"/>
</dbReference>
<evidence type="ECO:0000259" key="1">
    <source>
        <dbReference type="PROSITE" id="PS51910"/>
    </source>
</evidence>
<dbReference type="EMBL" id="MGAL01000012">
    <property type="protein sequence ID" value="OGK48641.1"/>
    <property type="molecule type" value="Genomic_DNA"/>
</dbReference>
<organism evidence="2 3">
    <name type="scientific">Candidatus Roizmanbacteria bacterium RIFCSPLOWO2_01_FULL_38_12</name>
    <dbReference type="NCBI Taxonomy" id="1802061"/>
    <lineage>
        <taxon>Bacteria</taxon>
        <taxon>Candidatus Roizmaniibacteriota</taxon>
    </lineage>
</organism>
<evidence type="ECO:0000313" key="2">
    <source>
        <dbReference type="EMBL" id="OGK48641.1"/>
    </source>
</evidence>
<reference evidence="2 3" key="1">
    <citation type="journal article" date="2016" name="Nat. Commun.">
        <title>Thousands of microbial genomes shed light on interconnected biogeochemical processes in an aquifer system.</title>
        <authorList>
            <person name="Anantharaman K."/>
            <person name="Brown C.T."/>
            <person name="Hug L.A."/>
            <person name="Sharon I."/>
            <person name="Castelle C.J."/>
            <person name="Probst A.J."/>
            <person name="Thomas B.C."/>
            <person name="Singh A."/>
            <person name="Wilkins M.J."/>
            <person name="Karaoz U."/>
            <person name="Brodie E.L."/>
            <person name="Williams K.H."/>
            <person name="Hubbard S.S."/>
            <person name="Banfield J.F."/>
        </authorList>
    </citation>
    <scope>NUCLEOTIDE SEQUENCE [LARGE SCALE GENOMIC DNA]</scope>
</reference>
<dbReference type="SUPFAM" id="SSF51445">
    <property type="entry name" value="(Trans)glycosidases"/>
    <property type="match status" value="1"/>
</dbReference>
<proteinExistence type="predicted"/>
<dbReference type="Pfam" id="PF00704">
    <property type="entry name" value="Glyco_hydro_18"/>
    <property type="match status" value="1"/>
</dbReference>
<dbReference type="GO" id="GO:0005975">
    <property type="term" value="P:carbohydrate metabolic process"/>
    <property type="evidence" value="ECO:0007669"/>
    <property type="project" value="InterPro"/>
</dbReference>
<comment type="caution">
    <text evidence="2">The sequence shown here is derived from an EMBL/GenBank/DDBJ whole genome shotgun (WGS) entry which is preliminary data.</text>
</comment>
<protein>
    <recommendedName>
        <fullName evidence="1">GH18 domain-containing protein</fullName>
    </recommendedName>
</protein>
<dbReference type="AlphaFoldDB" id="A0A1F7IZ77"/>
<sequence>MRKVILIGIILLTGFLIFGYFRVRSDLLEDKQSINEQTSTQQAQKNNPSIDTRESIFVPYWSVNDLNSEKLVQYEKVIYFGVSAKGEGIDREESGFIALPGFVQFTQGQDTYLTLRMLDTESNLKILEDPDLQEKIIADLIDITDQNRFDGVVLDLELSVLPFGDVKENISMFVSKLSEELHERDFTFLMTIYGDKYFRGRPYDINRLNNHVDEFMIMAYDFHKSYGEPGPNFPYSDNVEPPLSPLLGKEGNTRGGYGYDFKQMIEDFTKDVPTEKLTVVFGMFGYDWTLGKQGLPLKQAAALSLSAIRARFYPECDLISCAIQVDEKSKETKISYIDDEGNKHQVWFEDENSAQKKIDYLNEQGIGKVAYWAWGYW</sequence>